<accession>A0ABR7QF93</accession>
<dbReference type="Pfam" id="PF13644">
    <property type="entry name" value="DKNYY"/>
    <property type="match status" value="2"/>
</dbReference>
<organism evidence="1 2">
    <name type="scientific">Kordia aestuariivivens</name>
    <dbReference type="NCBI Taxonomy" id="2759037"/>
    <lineage>
        <taxon>Bacteria</taxon>
        <taxon>Pseudomonadati</taxon>
        <taxon>Bacteroidota</taxon>
        <taxon>Flavobacteriia</taxon>
        <taxon>Flavobacteriales</taxon>
        <taxon>Flavobacteriaceae</taxon>
        <taxon>Kordia</taxon>
    </lineage>
</organism>
<proteinExistence type="predicted"/>
<reference evidence="1 2" key="1">
    <citation type="submission" date="2020-07" db="EMBL/GenBank/DDBJ databases">
        <title>Description of Kordia aestuariivivens sp. nov., isolated from a tidal flat.</title>
        <authorList>
            <person name="Park S."/>
            <person name="Yoon J.-H."/>
        </authorList>
    </citation>
    <scope>NUCLEOTIDE SEQUENCE [LARGE SCALE GENOMIC DNA]</scope>
    <source>
        <strain evidence="1 2">YSTF-M3</strain>
    </source>
</reference>
<name>A0ABR7QF93_9FLAO</name>
<dbReference type="RefSeq" id="WP_187564291.1">
    <property type="nucleotide sequence ID" value="NZ_JACGWS010000018.1"/>
</dbReference>
<protein>
    <submittedName>
        <fullName evidence="1">DKNYY domain-containing protein</fullName>
    </submittedName>
</protein>
<dbReference type="InterPro" id="IPR027375">
    <property type="entry name" value="DKNYY"/>
</dbReference>
<dbReference type="Proteomes" id="UP000619238">
    <property type="component" value="Unassembled WGS sequence"/>
</dbReference>
<keyword evidence="2" id="KW-1185">Reference proteome</keyword>
<dbReference type="EMBL" id="JACGWS010000018">
    <property type="protein sequence ID" value="MBC8757247.1"/>
    <property type="molecule type" value="Genomic_DNA"/>
</dbReference>
<evidence type="ECO:0000313" key="1">
    <source>
        <dbReference type="EMBL" id="MBC8757247.1"/>
    </source>
</evidence>
<sequence>MKQLFIVLIFFLCITSCKNEYYTPEGIIDKTEELIQKKQQWTSLNDKERVDGYTRIGDAIFGGEIACNVKPLKGIDVQTFKVFAGTSYAKDKNHVYYPLRQLCIDYTDCGVCYYSDIIITSANVENFRYLGKEYATDGKNVYFRGELLKNADGATFKVIDGPE</sequence>
<evidence type="ECO:0000313" key="2">
    <source>
        <dbReference type="Proteomes" id="UP000619238"/>
    </source>
</evidence>
<comment type="caution">
    <text evidence="1">The sequence shown here is derived from an EMBL/GenBank/DDBJ whole genome shotgun (WGS) entry which is preliminary data.</text>
</comment>
<gene>
    <name evidence="1" type="ORF">H2O64_21435</name>
</gene>